<keyword evidence="3" id="KW-0812">Transmembrane</keyword>
<feature type="region of interest" description="Disordered" evidence="2">
    <location>
        <begin position="1"/>
        <end position="67"/>
    </location>
</feature>
<protein>
    <submittedName>
        <fullName evidence="6">Membrane fusion protein (Multidrug efflux system)</fullName>
    </submittedName>
</protein>
<feature type="compositionally biased region" description="Basic and acidic residues" evidence="2">
    <location>
        <begin position="15"/>
        <end position="24"/>
    </location>
</feature>
<dbReference type="Gene3D" id="2.40.30.170">
    <property type="match status" value="1"/>
</dbReference>
<gene>
    <name evidence="6" type="ORF">EV668_3523</name>
</gene>
<evidence type="ECO:0000313" key="6">
    <source>
        <dbReference type="EMBL" id="TDR89038.1"/>
    </source>
</evidence>
<evidence type="ECO:0000256" key="2">
    <source>
        <dbReference type="SAM" id="MobiDB-lite"/>
    </source>
</evidence>
<organism evidence="6 7">
    <name type="scientific">Enterovirga rhinocerotis</name>
    <dbReference type="NCBI Taxonomy" id="1339210"/>
    <lineage>
        <taxon>Bacteria</taxon>
        <taxon>Pseudomonadati</taxon>
        <taxon>Pseudomonadota</taxon>
        <taxon>Alphaproteobacteria</taxon>
        <taxon>Hyphomicrobiales</taxon>
        <taxon>Methylobacteriaceae</taxon>
        <taxon>Enterovirga</taxon>
    </lineage>
</organism>
<feature type="domain" description="Multidrug resistance protein MdtA-like alpha-helical hairpin" evidence="4">
    <location>
        <begin position="181"/>
        <end position="247"/>
    </location>
</feature>
<keyword evidence="3" id="KW-1133">Transmembrane helix</keyword>
<feature type="coiled-coil region" evidence="1">
    <location>
        <begin position="233"/>
        <end position="281"/>
    </location>
</feature>
<accession>A0A4R7BTG3</accession>
<proteinExistence type="predicted"/>
<feature type="compositionally biased region" description="Low complexity" evidence="2">
    <location>
        <begin position="25"/>
        <end position="44"/>
    </location>
</feature>
<feature type="transmembrane region" description="Helical" evidence="3">
    <location>
        <begin position="74"/>
        <end position="95"/>
    </location>
</feature>
<sequence>MAFRDDRPVSGLPGSEDRPVDRAGEPPAGAPADHPAPEDASPAARAPGDPGTSEARPRDGAAEPAEKPRSRRKLVFLVLALAVLAGGSLYGWRYWTEGRFLVATDDAYVAGDITILAAKVSGYIASIEIQNDQPVRQGEVIARIDDVDYKLAVQAARDKLATLEATTSRIGRQVVAARAQVAQVEPQIASARAESLRTASEFERQTRLAQSDFASRAKYEQARSDRDRAVAAVQAAEAGLDVARANVEVLEAQRIEAERTAGEARTQLARAERDLAFTEIRAPVSGVVGNRAVQIGSYVAPGTRLAALIPLQTVHVDAHFKETQLGPIHPGQVVRLEVDAYPGRHVPAVVESIAPASGSQYSLLPPENATGNFTKIVQRVTVRVKVDPEAAAQGFLRPGMSVVTSVDIRDPKVAQAALDAKTR</sequence>
<dbReference type="OrthoDB" id="9811754at2"/>
<dbReference type="GO" id="GO:0055085">
    <property type="term" value="P:transmembrane transport"/>
    <property type="evidence" value="ECO:0007669"/>
    <property type="project" value="InterPro"/>
</dbReference>
<dbReference type="SUPFAM" id="SSF111369">
    <property type="entry name" value="HlyD-like secretion proteins"/>
    <property type="match status" value="2"/>
</dbReference>
<dbReference type="PANTHER" id="PTHR30386">
    <property type="entry name" value="MEMBRANE FUSION SUBUNIT OF EMRAB-TOLC MULTIDRUG EFFLUX PUMP"/>
    <property type="match status" value="1"/>
</dbReference>
<dbReference type="InterPro" id="IPR058624">
    <property type="entry name" value="MdtA-like_HH"/>
</dbReference>
<dbReference type="Gene3D" id="2.40.50.100">
    <property type="match status" value="1"/>
</dbReference>
<comment type="caution">
    <text evidence="6">The sequence shown here is derived from an EMBL/GenBank/DDBJ whole genome shotgun (WGS) entry which is preliminary data.</text>
</comment>
<feature type="domain" description="Multidrug resistance protein MdtA-like barrel-sandwich hybrid" evidence="5">
    <location>
        <begin position="117"/>
        <end position="307"/>
    </location>
</feature>
<dbReference type="Proteomes" id="UP000295122">
    <property type="component" value="Unassembled WGS sequence"/>
</dbReference>
<evidence type="ECO:0000256" key="1">
    <source>
        <dbReference type="SAM" id="Coils"/>
    </source>
</evidence>
<dbReference type="EMBL" id="SNZR01000014">
    <property type="protein sequence ID" value="TDR89038.1"/>
    <property type="molecule type" value="Genomic_DNA"/>
</dbReference>
<keyword evidence="7" id="KW-1185">Reference proteome</keyword>
<reference evidence="6 7" key="1">
    <citation type="submission" date="2019-03" db="EMBL/GenBank/DDBJ databases">
        <title>Genomic Encyclopedia of Type Strains, Phase IV (KMG-IV): sequencing the most valuable type-strain genomes for metagenomic binning, comparative biology and taxonomic classification.</title>
        <authorList>
            <person name="Goeker M."/>
        </authorList>
    </citation>
    <scope>NUCLEOTIDE SEQUENCE [LARGE SCALE GENOMIC DNA]</scope>
    <source>
        <strain evidence="6 7">DSM 25903</strain>
    </source>
</reference>
<dbReference type="InterPro" id="IPR058625">
    <property type="entry name" value="MdtA-like_BSH"/>
</dbReference>
<dbReference type="Gene3D" id="1.10.287.470">
    <property type="entry name" value="Helix hairpin bin"/>
    <property type="match status" value="2"/>
</dbReference>
<keyword evidence="3" id="KW-0472">Membrane</keyword>
<keyword evidence="1" id="KW-0175">Coiled coil</keyword>
<name>A0A4R7BTG3_9HYPH</name>
<dbReference type="Pfam" id="PF25917">
    <property type="entry name" value="BSH_RND"/>
    <property type="match status" value="1"/>
</dbReference>
<evidence type="ECO:0000259" key="4">
    <source>
        <dbReference type="Pfam" id="PF25876"/>
    </source>
</evidence>
<evidence type="ECO:0000259" key="5">
    <source>
        <dbReference type="Pfam" id="PF25917"/>
    </source>
</evidence>
<dbReference type="AlphaFoldDB" id="A0A4R7BTG3"/>
<dbReference type="InterPro" id="IPR050739">
    <property type="entry name" value="MFP"/>
</dbReference>
<evidence type="ECO:0000313" key="7">
    <source>
        <dbReference type="Proteomes" id="UP000295122"/>
    </source>
</evidence>
<dbReference type="Pfam" id="PF25876">
    <property type="entry name" value="HH_MFP_RND"/>
    <property type="match status" value="1"/>
</dbReference>
<feature type="compositionally biased region" description="Basic and acidic residues" evidence="2">
    <location>
        <begin position="55"/>
        <end position="67"/>
    </location>
</feature>
<evidence type="ECO:0000256" key="3">
    <source>
        <dbReference type="SAM" id="Phobius"/>
    </source>
</evidence>
<dbReference type="PANTHER" id="PTHR30386:SF24">
    <property type="entry name" value="MULTIDRUG RESISTANCE EFFLUX PUMP"/>
    <property type="match status" value="1"/>
</dbReference>
<dbReference type="RefSeq" id="WP_133772431.1">
    <property type="nucleotide sequence ID" value="NZ_SNZR01000014.1"/>
</dbReference>